<dbReference type="Pfam" id="PF05272">
    <property type="entry name" value="VapE-like_dom"/>
    <property type="match status" value="1"/>
</dbReference>
<protein>
    <recommendedName>
        <fullName evidence="1">Virulence-associated protein E-like domain-containing protein</fullName>
    </recommendedName>
</protein>
<proteinExistence type="predicted"/>
<evidence type="ECO:0000313" key="2">
    <source>
        <dbReference type="EMBL" id="MDQ0533135.1"/>
    </source>
</evidence>
<dbReference type="InterPro" id="IPR007936">
    <property type="entry name" value="VapE-like_dom"/>
</dbReference>
<organism evidence="2 3">
    <name type="scientific">Azospirillum picis</name>
    <dbReference type="NCBI Taxonomy" id="488438"/>
    <lineage>
        <taxon>Bacteria</taxon>
        <taxon>Pseudomonadati</taxon>
        <taxon>Pseudomonadota</taxon>
        <taxon>Alphaproteobacteria</taxon>
        <taxon>Rhodospirillales</taxon>
        <taxon>Azospirillaceae</taxon>
        <taxon>Azospirillum</taxon>
    </lineage>
</organism>
<keyword evidence="3" id="KW-1185">Reference proteome</keyword>
<dbReference type="Proteomes" id="UP001244552">
    <property type="component" value="Unassembled WGS sequence"/>
</dbReference>
<sequence>MLQHPGPSCLEAKEIMKENYSCDSASSDAPMVHSAAPAPADLQAELIAELAKRHAKGDRIDGREVVTHLDPGADNRQVREWLAQNRIMKGAEFDRALKQERRRQKIESRLGFVPETVVAFVKGYAEHERIGITYRGLLKRNKPVTYSKLVDDEVLASTVINDEDRSDLRIDNHIRLIAGSRTQVSDLLRELRLLSLELGLGYSDNNILDAVQEWALEQREEHKLAIFDRIAGCKLGPAAQERAQAPWDALERAAFDVSETCPGFAVAVLRKFIWQVKRKMLGLPVTNHLMPVLTGAQGKGKSTLVRNLLLPVEECAANSDFKQITDDRNIQLWENYAIFLDELGHAKRTEMDEVKNIITANVLTRRPMRTNDVEHVEQRATFIGCTNKGLSELIRDETGVRRFAELAFTNSPDWEAINALDWEQMWRSVDERGPDPSDIIAAALAAQQSENRTMSAVEQWARQAKVEGKKRAEELHSLFREWEQENFPRNATDVTSWGKEMKRLMRNDTNFPWSTGRDGRGVWYCKDVAV</sequence>
<evidence type="ECO:0000259" key="1">
    <source>
        <dbReference type="Pfam" id="PF05272"/>
    </source>
</evidence>
<dbReference type="PANTHER" id="PTHR34985">
    <property type="entry name" value="SLR0554 PROTEIN"/>
    <property type="match status" value="1"/>
</dbReference>
<dbReference type="EMBL" id="JAUSVU010000005">
    <property type="protein sequence ID" value="MDQ0533135.1"/>
    <property type="molecule type" value="Genomic_DNA"/>
</dbReference>
<dbReference type="RefSeq" id="WP_209980962.1">
    <property type="nucleotide sequence ID" value="NZ_JAGINO010000005.1"/>
</dbReference>
<gene>
    <name evidence="2" type="ORF">QO018_001984</name>
</gene>
<name>A0ABU0MI54_9PROT</name>
<comment type="caution">
    <text evidence="2">The sequence shown here is derived from an EMBL/GenBank/DDBJ whole genome shotgun (WGS) entry which is preliminary data.</text>
</comment>
<feature type="domain" description="Virulence-associated protein E-like" evidence="1">
    <location>
        <begin position="284"/>
        <end position="426"/>
    </location>
</feature>
<accession>A0ABU0MI54</accession>
<reference evidence="2 3" key="1">
    <citation type="submission" date="2023-07" db="EMBL/GenBank/DDBJ databases">
        <title>Genomic Encyclopedia of Type Strains, Phase IV (KMG-IV): sequencing the most valuable type-strain genomes for metagenomic binning, comparative biology and taxonomic classification.</title>
        <authorList>
            <person name="Goeker M."/>
        </authorList>
    </citation>
    <scope>NUCLEOTIDE SEQUENCE [LARGE SCALE GENOMIC DNA]</scope>
    <source>
        <strain evidence="2 3">DSM 19922</strain>
    </source>
</reference>
<evidence type="ECO:0000313" key="3">
    <source>
        <dbReference type="Proteomes" id="UP001244552"/>
    </source>
</evidence>
<dbReference type="PANTHER" id="PTHR34985:SF1">
    <property type="entry name" value="SLR0554 PROTEIN"/>
    <property type="match status" value="1"/>
</dbReference>